<protein>
    <submittedName>
        <fullName evidence="1">Uncharacterized protein</fullName>
    </submittedName>
</protein>
<evidence type="ECO:0000313" key="2">
    <source>
        <dbReference type="Proteomes" id="UP001162164"/>
    </source>
</evidence>
<accession>A0ABQ9JHB6</accession>
<organism evidence="1 2">
    <name type="scientific">Molorchus minor</name>
    <dbReference type="NCBI Taxonomy" id="1323400"/>
    <lineage>
        <taxon>Eukaryota</taxon>
        <taxon>Metazoa</taxon>
        <taxon>Ecdysozoa</taxon>
        <taxon>Arthropoda</taxon>
        <taxon>Hexapoda</taxon>
        <taxon>Insecta</taxon>
        <taxon>Pterygota</taxon>
        <taxon>Neoptera</taxon>
        <taxon>Endopterygota</taxon>
        <taxon>Coleoptera</taxon>
        <taxon>Polyphaga</taxon>
        <taxon>Cucujiformia</taxon>
        <taxon>Chrysomeloidea</taxon>
        <taxon>Cerambycidae</taxon>
        <taxon>Lamiinae</taxon>
        <taxon>Monochamini</taxon>
        <taxon>Molorchus</taxon>
    </lineage>
</organism>
<sequence length="70" mass="7925">MKQRLQKLRLNSESVALLEQSIIQPTPTADEAQTDPSPEAMAKMMHTVEKGVPPQSTPDQVFHSLFFRNF</sequence>
<comment type="caution">
    <text evidence="1">The sequence shown here is derived from an EMBL/GenBank/DDBJ whole genome shotgun (WGS) entry which is preliminary data.</text>
</comment>
<proteinExistence type="predicted"/>
<name>A0ABQ9JHB6_9CUCU</name>
<evidence type="ECO:0000313" key="1">
    <source>
        <dbReference type="EMBL" id="KAJ8977018.1"/>
    </source>
</evidence>
<gene>
    <name evidence="1" type="ORF">NQ317_018743</name>
</gene>
<dbReference type="EMBL" id="JAPWTJ010000597">
    <property type="protein sequence ID" value="KAJ8977018.1"/>
    <property type="molecule type" value="Genomic_DNA"/>
</dbReference>
<reference evidence="1" key="1">
    <citation type="journal article" date="2023" name="Insect Mol. Biol.">
        <title>Genome sequencing provides insights into the evolution of gene families encoding plant cell wall-degrading enzymes in longhorned beetles.</title>
        <authorList>
            <person name="Shin N.R."/>
            <person name="Okamura Y."/>
            <person name="Kirsch R."/>
            <person name="Pauchet Y."/>
        </authorList>
    </citation>
    <scope>NUCLEOTIDE SEQUENCE</scope>
    <source>
        <strain evidence="1">MMC_N1</strain>
    </source>
</reference>
<dbReference type="Proteomes" id="UP001162164">
    <property type="component" value="Unassembled WGS sequence"/>
</dbReference>
<keyword evidence="2" id="KW-1185">Reference proteome</keyword>